<dbReference type="PROSITE" id="PS51257">
    <property type="entry name" value="PROKAR_LIPOPROTEIN"/>
    <property type="match status" value="1"/>
</dbReference>
<dbReference type="Gene3D" id="2.60.120.260">
    <property type="entry name" value="Galactose-binding domain-like"/>
    <property type="match status" value="1"/>
</dbReference>
<dbReference type="PANTHER" id="PTHR31490">
    <property type="entry name" value="GLYCOSYL HYDROLASE"/>
    <property type="match status" value="1"/>
</dbReference>
<dbReference type="Gene3D" id="3.20.20.80">
    <property type="entry name" value="Glycosidases"/>
    <property type="match status" value="1"/>
</dbReference>
<evidence type="ECO:0000256" key="1">
    <source>
        <dbReference type="ARBA" id="ARBA00022737"/>
    </source>
</evidence>
<evidence type="ECO:0000256" key="3">
    <source>
        <dbReference type="ARBA" id="ARBA00023277"/>
    </source>
</evidence>
<keyword evidence="5 6" id="KW-0624">Polysaccharide degradation</keyword>
<keyword evidence="3 6" id="KW-0119">Carbohydrate metabolism</keyword>
<sequence>MKRFGILLLVLALMMSCLSVAGAAGKEIYVSSFIAGTDGWYARGAQRVFRTTEATLRTEGRSSDWHSPGRNFDLIEGGEYTLSVEVYQDDVESANFMVSIAHSKNGGETYENLARGSAKKGEWTTLEGTYTAGDFDQFVLYVETTGAPELSYEIRNFRVDAPNGEPQRKAKEPEFVIEPVAIEDMPSIKDAYAGKFDFGAAVPQYAFGNPELKKLILKQFNILTPENELKPDSVLDVNASKKLVQETGDETAVAVHFDAAKALLTFAQENGLKVHGHVLVWHSQTPQQFFHEGYDTKKPLVSREVMLGRLENYIKEVLTQTAEMYPGVIVSWDVVNEAIDDGTAWLRKTSPWYKTIGEDFVARAFEYARKYAADGVLLYYNDYSTPYEPKLSGIIKLLEQLVAEGNIDGYGFQMHYSNGSSDVTEPPLKKIAVALEKISGLGLKLRVSELDIGASWTEKALMQQKEAYREIMKLMLQYADQTEAVQVWGLKDDMSWRMGQGVYVLLFDKNLNPKPAFYGVLEAAGE</sequence>
<evidence type="ECO:0000256" key="5">
    <source>
        <dbReference type="ARBA" id="ARBA00023326"/>
    </source>
</evidence>
<proteinExistence type="inferred from homology"/>
<dbReference type="GO" id="GO:0045493">
    <property type="term" value="P:xylan catabolic process"/>
    <property type="evidence" value="ECO:0007669"/>
    <property type="project" value="UniProtKB-KW"/>
</dbReference>
<dbReference type="EMBL" id="KC246872">
    <property type="protein sequence ID" value="AHF26235.1"/>
    <property type="molecule type" value="Genomic_DNA"/>
</dbReference>
<feature type="domain" description="GH10" evidence="8">
    <location>
        <begin position="182"/>
        <end position="523"/>
    </location>
</feature>
<dbReference type="SUPFAM" id="SSF51445">
    <property type="entry name" value="(Trans)glycosidases"/>
    <property type="match status" value="1"/>
</dbReference>
<evidence type="ECO:0000256" key="6">
    <source>
        <dbReference type="RuleBase" id="RU361174"/>
    </source>
</evidence>
<dbReference type="PANTHER" id="PTHR31490:SF90">
    <property type="entry name" value="ENDO-1,4-BETA-XYLANASE A"/>
    <property type="match status" value="1"/>
</dbReference>
<organism evidence="9">
    <name type="scientific">uncultured bacterium Contigcl_1794</name>
    <dbReference type="NCBI Taxonomy" id="1393664"/>
    <lineage>
        <taxon>Bacteria</taxon>
        <taxon>environmental samples</taxon>
    </lineage>
</organism>
<dbReference type="SUPFAM" id="SSF49785">
    <property type="entry name" value="Galactose-binding domain-like"/>
    <property type="match status" value="1"/>
</dbReference>
<evidence type="ECO:0000313" key="9">
    <source>
        <dbReference type="EMBL" id="AHF26235.1"/>
    </source>
</evidence>
<dbReference type="PRINTS" id="PR00134">
    <property type="entry name" value="GLHYDRLASE10"/>
</dbReference>
<comment type="similarity">
    <text evidence="6">Belongs to the glycosyl hydrolase 10 (cellulase F) family.</text>
</comment>
<dbReference type="InterPro" id="IPR044846">
    <property type="entry name" value="GH10"/>
</dbReference>
<keyword evidence="1" id="KW-0677">Repeat</keyword>
<evidence type="ECO:0000256" key="4">
    <source>
        <dbReference type="ARBA" id="ARBA00023295"/>
    </source>
</evidence>
<evidence type="ECO:0000256" key="7">
    <source>
        <dbReference type="SAM" id="SignalP"/>
    </source>
</evidence>
<dbReference type="InterPro" id="IPR017853">
    <property type="entry name" value="GH"/>
</dbReference>
<evidence type="ECO:0000256" key="2">
    <source>
        <dbReference type="ARBA" id="ARBA00022801"/>
    </source>
</evidence>
<dbReference type="GO" id="GO:0031176">
    <property type="term" value="F:endo-1,4-beta-xylanase activity"/>
    <property type="evidence" value="ECO:0007669"/>
    <property type="project" value="UniProtKB-EC"/>
</dbReference>
<keyword evidence="2 6" id="KW-0378">Hydrolase</keyword>
<keyword evidence="7" id="KW-0732">Signal</keyword>
<dbReference type="EC" id="3.2.1.8" evidence="6"/>
<dbReference type="InterPro" id="IPR001000">
    <property type="entry name" value="GH10_dom"/>
</dbReference>
<keyword evidence="4 6" id="KW-0326">Glycosidase</keyword>
<dbReference type="Pfam" id="PF02018">
    <property type="entry name" value="CBM_4_9"/>
    <property type="match status" value="1"/>
</dbReference>
<reference evidence="9" key="1">
    <citation type="journal article" date="2013" name="PLoS ONE">
        <title>Metagenomic insights into the carbohydrate-active enzymes carried by the microorganisms adhering to solid digesta in the rumen of cows.</title>
        <authorList>
            <person name="Wang L."/>
            <person name="Hatem A."/>
            <person name="Catalyurek U.V."/>
            <person name="Morrison M."/>
            <person name="Yu Z."/>
        </authorList>
    </citation>
    <scope>NUCLEOTIDE SEQUENCE</scope>
</reference>
<feature type="chain" id="PRO_5004789480" description="Beta-xylanase" evidence="7">
    <location>
        <begin position="24"/>
        <end position="526"/>
    </location>
</feature>
<dbReference type="SMART" id="SM00633">
    <property type="entry name" value="Glyco_10"/>
    <property type="match status" value="1"/>
</dbReference>
<dbReference type="PROSITE" id="PS51760">
    <property type="entry name" value="GH10_2"/>
    <property type="match status" value="1"/>
</dbReference>
<name>W0FSY7_9BACT</name>
<comment type="catalytic activity">
    <reaction evidence="6">
        <text>Endohydrolysis of (1-&gt;4)-beta-D-xylosidic linkages in xylans.</text>
        <dbReference type="EC" id="3.2.1.8"/>
    </reaction>
</comment>
<accession>W0FSY7</accession>
<dbReference type="InterPro" id="IPR008979">
    <property type="entry name" value="Galactose-bd-like_sf"/>
</dbReference>
<evidence type="ECO:0000259" key="8">
    <source>
        <dbReference type="PROSITE" id="PS51760"/>
    </source>
</evidence>
<keyword evidence="9" id="KW-0858">Xylan degradation</keyword>
<dbReference type="Pfam" id="PF00331">
    <property type="entry name" value="Glyco_hydro_10"/>
    <property type="match status" value="1"/>
</dbReference>
<dbReference type="InterPro" id="IPR003305">
    <property type="entry name" value="CenC_carb-bd"/>
</dbReference>
<protein>
    <recommendedName>
        <fullName evidence="6">Beta-xylanase</fullName>
        <ecNumber evidence="6">3.2.1.8</ecNumber>
    </recommendedName>
</protein>
<feature type="signal peptide" evidence="7">
    <location>
        <begin position="1"/>
        <end position="23"/>
    </location>
</feature>
<dbReference type="AlphaFoldDB" id="W0FSY7"/>